<keyword evidence="2" id="KW-1185">Reference proteome</keyword>
<protein>
    <submittedName>
        <fullName evidence="1">Uncharacterized protein</fullName>
    </submittedName>
</protein>
<evidence type="ECO:0000313" key="2">
    <source>
        <dbReference type="Proteomes" id="UP001344447"/>
    </source>
</evidence>
<gene>
    <name evidence="1" type="ORF">RB653_005160</name>
</gene>
<reference evidence="1 2" key="1">
    <citation type="submission" date="2023-11" db="EMBL/GenBank/DDBJ databases">
        <title>Dfirmibasis_genome.</title>
        <authorList>
            <person name="Edelbroek B."/>
            <person name="Kjellin J."/>
            <person name="Jerlstrom-Hultqvist J."/>
            <person name="Soderbom F."/>
        </authorList>
    </citation>
    <scope>NUCLEOTIDE SEQUENCE [LARGE SCALE GENOMIC DNA]</scope>
    <source>
        <strain evidence="1 2">TNS-C-14</strain>
    </source>
</reference>
<name>A0AAN7UKK4_9MYCE</name>
<comment type="caution">
    <text evidence="1">The sequence shown here is derived from an EMBL/GenBank/DDBJ whole genome shotgun (WGS) entry which is preliminary data.</text>
</comment>
<sequence>MDNYNKKKEFYFLNYKQNEEIEEIIDSFVENPVDENMLNNHYQHQQENVQNLNEIDGQINSEQPQINVENDDMIVTYSNTNISNYTTISSNNFIKLELNNQISNNNLKFKRRNSLILDNVETFIRIDTANKTSCKKRRMFI</sequence>
<proteinExistence type="predicted"/>
<dbReference type="Proteomes" id="UP001344447">
    <property type="component" value="Unassembled WGS sequence"/>
</dbReference>
<accession>A0AAN7UKK4</accession>
<dbReference type="AlphaFoldDB" id="A0AAN7UKK4"/>
<evidence type="ECO:0000313" key="1">
    <source>
        <dbReference type="EMBL" id="KAK5583563.1"/>
    </source>
</evidence>
<organism evidence="1 2">
    <name type="scientific">Dictyostelium firmibasis</name>
    <dbReference type="NCBI Taxonomy" id="79012"/>
    <lineage>
        <taxon>Eukaryota</taxon>
        <taxon>Amoebozoa</taxon>
        <taxon>Evosea</taxon>
        <taxon>Eumycetozoa</taxon>
        <taxon>Dictyostelia</taxon>
        <taxon>Dictyosteliales</taxon>
        <taxon>Dictyosteliaceae</taxon>
        <taxon>Dictyostelium</taxon>
    </lineage>
</organism>
<dbReference type="EMBL" id="JAVFKY010000001">
    <property type="protein sequence ID" value="KAK5583563.1"/>
    <property type="molecule type" value="Genomic_DNA"/>
</dbReference>